<dbReference type="EMBL" id="LEKV01004833">
    <property type="protein sequence ID" value="KVH92215.1"/>
    <property type="molecule type" value="Genomic_DNA"/>
</dbReference>
<feature type="region of interest" description="Disordered" evidence="1">
    <location>
        <begin position="63"/>
        <end position="95"/>
    </location>
</feature>
<feature type="domain" description="DUF630" evidence="3">
    <location>
        <begin position="1"/>
        <end position="59"/>
    </location>
</feature>
<dbReference type="STRING" id="59895.A0A118JVA2"/>
<reference evidence="4 5" key="1">
    <citation type="journal article" date="2016" name="Sci. Rep.">
        <title>The genome sequence of the outbreeding globe artichoke constructed de novo incorporating a phase-aware low-pass sequencing strategy of F1 progeny.</title>
        <authorList>
            <person name="Scaglione D."/>
            <person name="Reyes-Chin-Wo S."/>
            <person name="Acquadro A."/>
            <person name="Froenicke L."/>
            <person name="Portis E."/>
            <person name="Beitel C."/>
            <person name="Tirone M."/>
            <person name="Mauro R."/>
            <person name="Lo Monaco A."/>
            <person name="Mauromicale G."/>
            <person name="Faccioli P."/>
            <person name="Cattivelli L."/>
            <person name="Rieseberg L."/>
            <person name="Michelmore R."/>
            <person name="Lanteri S."/>
        </authorList>
    </citation>
    <scope>NUCLEOTIDE SEQUENCE [LARGE SCALE GENOMIC DNA]</scope>
    <source>
        <strain evidence="4">2C</strain>
    </source>
</reference>
<dbReference type="InterPro" id="IPR006867">
    <property type="entry name" value="DUF632"/>
</dbReference>
<dbReference type="Gramene" id="KVH92215">
    <property type="protein sequence ID" value="KVH92215"/>
    <property type="gene ID" value="Ccrd_005732"/>
</dbReference>
<evidence type="ECO:0000313" key="5">
    <source>
        <dbReference type="Proteomes" id="UP000243975"/>
    </source>
</evidence>
<name>A0A118JVA2_CYNCS</name>
<feature type="domain" description="DUF632" evidence="2">
    <location>
        <begin position="267"/>
        <end position="358"/>
    </location>
</feature>
<feature type="region of interest" description="Disordered" evidence="1">
    <location>
        <begin position="184"/>
        <end position="211"/>
    </location>
</feature>
<evidence type="ECO:0000313" key="4">
    <source>
        <dbReference type="EMBL" id="KVH92215.1"/>
    </source>
</evidence>
<dbReference type="OMA" id="YHVKSAT"/>
<feature type="compositionally biased region" description="Gly residues" evidence="1">
    <location>
        <begin position="80"/>
        <end position="90"/>
    </location>
</feature>
<organism evidence="4 5">
    <name type="scientific">Cynara cardunculus var. scolymus</name>
    <name type="common">Globe artichoke</name>
    <name type="synonym">Cynara scolymus</name>
    <dbReference type="NCBI Taxonomy" id="59895"/>
    <lineage>
        <taxon>Eukaryota</taxon>
        <taxon>Viridiplantae</taxon>
        <taxon>Streptophyta</taxon>
        <taxon>Embryophyta</taxon>
        <taxon>Tracheophyta</taxon>
        <taxon>Spermatophyta</taxon>
        <taxon>Magnoliopsida</taxon>
        <taxon>eudicotyledons</taxon>
        <taxon>Gunneridae</taxon>
        <taxon>Pentapetalae</taxon>
        <taxon>asterids</taxon>
        <taxon>campanulids</taxon>
        <taxon>Asterales</taxon>
        <taxon>Asteraceae</taxon>
        <taxon>Carduoideae</taxon>
        <taxon>Cardueae</taxon>
        <taxon>Carduinae</taxon>
        <taxon>Cynara</taxon>
    </lineage>
</organism>
<gene>
    <name evidence="4" type="ORF">Ccrd_005732</name>
</gene>
<dbReference type="Proteomes" id="UP000243975">
    <property type="component" value="Unassembled WGS sequence"/>
</dbReference>
<feature type="domain" description="DUF632" evidence="2">
    <location>
        <begin position="365"/>
        <end position="571"/>
    </location>
</feature>
<dbReference type="InterPro" id="IPR006868">
    <property type="entry name" value="DUF630"/>
</dbReference>
<protein>
    <recommendedName>
        <fullName evidence="6">DUF632 domain-containing protein</fullName>
    </recommendedName>
</protein>
<dbReference type="Pfam" id="PF04782">
    <property type="entry name" value="DUF632"/>
    <property type="match status" value="2"/>
</dbReference>
<dbReference type="Pfam" id="PF04783">
    <property type="entry name" value="DUF630"/>
    <property type="match status" value="1"/>
</dbReference>
<evidence type="ECO:0000256" key="1">
    <source>
        <dbReference type="SAM" id="MobiDB-lite"/>
    </source>
</evidence>
<evidence type="ECO:0008006" key="6">
    <source>
        <dbReference type="Google" id="ProtNLM"/>
    </source>
</evidence>
<feature type="region of interest" description="Disordered" evidence="1">
    <location>
        <begin position="335"/>
        <end position="363"/>
    </location>
</feature>
<keyword evidence="5" id="KW-1185">Reference proteome</keyword>
<accession>A0A118JVA2</accession>
<proteinExistence type="predicted"/>
<dbReference type="AlphaFoldDB" id="A0A118JVA2"/>
<evidence type="ECO:0000259" key="3">
    <source>
        <dbReference type="Pfam" id="PF04783"/>
    </source>
</evidence>
<comment type="caution">
    <text evidence="4">The sequence shown here is derived from an EMBL/GenBank/DDBJ whole genome shotgun (WGS) entry which is preliminary data.</text>
</comment>
<feature type="compositionally biased region" description="Basic and acidic residues" evidence="1">
    <location>
        <begin position="195"/>
        <end position="211"/>
    </location>
</feature>
<dbReference type="PANTHER" id="PTHR21450">
    <property type="entry name" value="PROTEIN ALTERED PHOSPHATE STARVATION RESPONSE 1"/>
    <property type="match status" value="1"/>
</dbReference>
<evidence type="ECO:0000259" key="2">
    <source>
        <dbReference type="Pfam" id="PF04782"/>
    </source>
</evidence>
<dbReference type="PANTHER" id="PTHR21450:SF44">
    <property type="entry name" value="NITRATE REGULATORY GENE2 PROTEIN"/>
    <property type="match status" value="1"/>
</dbReference>
<sequence>MGVSNSKAETCEALRLCKERKKFIKQAIDSRYNLAAAHVVYVQSLRNIGIALRKFAEAEFPLESSSKTPLPSPPQIGCNGATGGDGGGQSGCPSPNVRLSYMKSGGDAVVTVNLNPSKISNNNKVYVDDVESLSFTMSPPPPPPPPSWDYFHPRDGSFRFMGHDGFQVNFNDTNENEQFTETDADLGGFVTPPESVKKDRIRNDQDGHRDGDLVATGSATIGSELNGTNLISKNAGMEESELKNGCLTEEETEDPSEFIAHRAKDFLSSIKEIENYFFRASKSGNEVSKMLEANKIQISYAEARGSSMASSLSLLTCFRRETALFLQEPPHSPKVITWKRSTSSHSSSSNPPGTPANDDNENNFASESIRKEYDQTCDQLRHQFAKDLKPHVMDKTRAVAKDLHSRMRVALHTVDTISKRIEKMRDDELQPQLVELIQGLIRMWKSMLECHHAQYIISSLAYCSKISKTGTHHDESKNQITVDLQHEIECFGSSFADLVNSHSSYIESINGWLHNCIIQPKERVKNRRAFSPRRAVAPPIFVICRDWSTGFRNLPSQKLSDAIKDLLAHIRRLSLEELEHKRISSIENREETKNGDVRTSSLSTIHSGLTKVLDRLTNFSEASLKMYEDMKQNTETFGNVYSSKGNAIILAEGYKQWGRQRGGTVATGVVRARETMVCEREKETGGSDGHGEIDE</sequence>